<organism evidence="3 4">
    <name type="scientific">Xanthomonas arboricola pv. pruni str. MAFF 311562</name>
    <dbReference type="NCBI Taxonomy" id="1414836"/>
    <lineage>
        <taxon>Bacteria</taxon>
        <taxon>Pseudomonadati</taxon>
        <taxon>Pseudomonadota</taxon>
        <taxon>Gammaproteobacteria</taxon>
        <taxon>Lysobacterales</taxon>
        <taxon>Lysobacteraceae</taxon>
        <taxon>Xanthomonas</taxon>
    </lineage>
</organism>
<keyword evidence="1" id="KW-0238">DNA-binding</keyword>
<dbReference type="GO" id="GO:0003677">
    <property type="term" value="F:DNA binding"/>
    <property type="evidence" value="ECO:0007669"/>
    <property type="project" value="UniProtKB-KW"/>
</dbReference>
<name>W4S849_9XANT</name>
<reference evidence="3 4" key="1">
    <citation type="submission" date="2014-01" db="EMBL/GenBank/DDBJ databases">
        <title>Genome sequence and analysis of Xanthomonas arboricola pv. pruni.</title>
        <authorList>
            <person name="Fujikawa T."/>
            <person name="Nakazono-Nagaoka E."/>
        </authorList>
    </citation>
    <scope>NUCLEOTIDE SEQUENCE [LARGE SCALE GENOMIC DNA]</scope>
    <source>
        <strain evidence="4">MAFF 311562</strain>
    </source>
</reference>
<gene>
    <name evidence="3" type="ORF">XPU_4233</name>
</gene>
<dbReference type="InterPro" id="IPR004107">
    <property type="entry name" value="Integrase_SAM-like_N"/>
</dbReference>
<sequence>MGWIRRFILANGKRHPAQMGRVEVEVFLTNLAARGQVSAGMQNQALAAPLFLYCEVLGVKMPMPSPAGSIHSPPRVALWIRGVAALAVIPSRKKCCSVR</sequence>
<feature type="domain" description="Integrase SAM-like N-terminal" evidence="2">
    <location>
        <begin position="2"/>
        <end position="61"/>
    </location>
</feature>
<dbReference type="AlphaFoldDB" id="W4S849"/>
<dbReference type="Pfam" id="PF13495">
    <property type="entry name" value="Phage_int_SAM_4"/>
    <property type="match status" value="1"/>
</dbReference>
<evidence type="ECO:0000259" key="2">
    <source>
        <dbReference type="Pfam" id="PF13495"/>
    </source>
</evidence>
<accession>W4S849</accession>
<dbReference type="EMBL" id="BAVB01000373">
    <property type="protein sequence ID" value="GAE52701.1"/>
    <property type="molecule type" value="Genomic_DNA"/>
</dbReference>
<evidence type="ECO:0000313" key="3">
    <source>
        <dbReference type="EMBL" id="GAE52701.1"/>
    </source>
</evidence>
<proteinExistence type="predicted"/>
<dbReference type="Gene3D" id="1.10.150.130">
    <property type="match status" value="1"/>
</dbReference>
<dbReference type="Proteomes" id="UP000019143">
    <property type="component" value="Unassembled WGS sequence"/>
</dbReference>
<evidence type="ECO:0000313" key="4">
    <source>
        <dbReference type="Proteomes" id="UP000019143"/>
    </source>
</evidence>
<comment type="caution">
    <text evidence="3">The sequence shown here is derived from an EMBL/GenBank/DDBJ whole genome shotgun (WGS) entry which is preliminary data.</text>
</comment>
<dbReference type="InterPro" id="IPR010998">
    <property type="entry name" value="Integrase_recombinase_N"/>
</dbReference>
<evidence type="ECO:0000256" key="1">
    <source>
        <dbReference type="ARBA" id="ARBA00023125"/>
    </source>
</evidence>
<dbReference type="GO" id="GO:0015074">
    <property type="term" value="P:DNA integration"/>
    <property type="evidence" value="ECO:0007669"/>
    <property type="project" value="InterPro"/>
</dbReference>
<protein>
    <submittedName>
        <fullName evidence="3">Integrase</fullName>
    </submittedName>
</protein>